<evidence type="ECO:0000256" key="6">
    <source>
        <dbReference type="SAM" id="Phobius"/>
    </source>
</evidence>
<evidence type="ECO:0000256" key="4">
    <source>
        <dbReference type="ARBA" id="ARBA00022989"/>
    </source>
</evidence>
<feature type="transmembrane region" description="Helical" evidence="6">
    <location>
        <begin position="29"/>
        <end position="49"/>
    </location>
</feature>
<reference evidence="7 8" key="1">
    <citation type="submission" date="2022-02" db="EMBL/GenBank/DDBJ databases">
        <title>Genome sequence data of Kingella unionensis sp. nov. strain CICC 24913 (CCUG 75125).</title>
        <authorList>
            <person name="Xiao M."/>
        </authorList>
    </citation>
    <scope>NUCLEOTIDE SEQUENCE [LARGE SCALE GENOMIC DNA]</scope>
    <source>
        <strain evidence="7 8">CICC 24913</strain>
    </source>
</reference>
<evidence type="ECO:0000313" key="7">
    <source>
        <dbReference type="EMBL" id="MCG6505123.1"/>
    </source>
</evidence>
<gene>
    <name evidence="7" type="ORF">MB824_11560</name>
</gene>
<proteinExistence type="predicted"/>
<protein>
    <submittedName>
        <fullName evidence="7">ATP synthase subunit I</fullName>
    </submittedName>
</protein>
<feature type="transmembrane region" description="Helical" evidence="6">
    <location>
        <begin position="91"/>
        <end position="112"/>
    </location>
</feature>
<organism evidence="7 8">
    <name type="scientific">Kingella pumchi</name>
    <dbReference type="NCBI Taxonomy" id="2779506"/>
    <lineage>
        <taxon>Bacteria</taxon>
        <taxon>Pseudomonadati</taxon>
        <taxon>Pseudomonadota</taxon>
        <taxon>Betaproteobacteria</taxon>
        <taxon>Neisseriales</taxon>
        <taxon>Neisseriaceae</taxon>
        <taxon>Kingella</taxon>
    </lineage>
</organism>
<keyword evidence="5 6" id="KW-0472">Membrane</keyword>
<evidence type="ECO:0000256" key="3">
    <source>
        <dbReference type="ARBA" id="ARBA00022692"/>
    </source>
</evidence>
<evidence type="ECO:0000256" key="1">
    <source>
        <dbReference type="ARBA" id="ARBA00004651"/>
    </source>
</evidence>
<sequence length="116" mass="12580">MFALVGVQLAVTLLVSAFCYLVWDGAAGVSLLLGGLSYTVPTLVAVLLLKFFYSRPAFAGAVFLASEILKIILAGFAAVAVFYLYGGLREMFFIAGLLLVSHLVFLLFLKVYRYGK</sequence>
<keyword evidence="4 6" id="KW-1133">Transmembrane helix</keyword>
<accession>A0ABS9NQQ0</accession>
<dbReference type="InterPro" id="IPR005598">
    <property type="entry name" value="ATP_synth_I"/>
</dbReference>
<evidence type="ECO:0000256" key="2">
    <source>
        <dbReference type="ARBA" id="ARBA00022475"/>
    </source>
</evidence>
<keyword evidence="8" id="KW-1185">Reference proteome</keyword>
<name>A0ABS9NQQ0_9NEIS</name>
<dbReference type="EMBL" id="JAKOOW010000078">
    <property type="protein sequence ID" value="MCG6505123.1"/>
    <property type="molecule type" value="Genomic_DNA"/>
</dbReference>
<comment type="caution">
    <text evidence="7">The sequence shown here is derived from an EMBL/GenBank/DDBJ whole genome shotgun (WGS) entry which is preliminary data.</text>
</comment>
<dbReference type="RefSeq" id="WP_238748690.1">
    <property type="nucleotide sequence ID" value="NZ_JAKOOW010000078.1"/>
</dbReference>
<feature type="transmembrane region" description="Helical" evidence="6">
    <location>
        <begin position="61"/>
        <end position="85"/>
    </location>
</feature>
<evidence type="ECO:0000313" key="8">
    <source>
        <dbReference type="Proteomes" id="UP001298424"/>
    </source>
</evidence>
<evidence type="ECO:0000256" key="5">
    <source>
        <dbReference type="ARBA" id="ARBA00023136"/>
    </source>
</evidence>
<comment type="subcellular location">
    <subcellularLocation>
        <location evidence="1">Cell membrane</location>
        <topology evidence="1">Multi-pass membrane protein</topology>
    </subcellularLocation>
</comment>
<dbReference type="Proteomes" id="UP001298424">
    <property type="component" value="Unassembled WGS sequence"/>
</dbReference>
<dbReference type="Pfam" id="PF03899">
    <property type="entry name" value="ATP-synt_I"/>
    <property type="match status" value="1"/>
</dbReference>
<keyword evidence="2" id="KW-1003">Cell membrane</keyword>
<keyword evidence="3 6" id="KW-0812">Transmembrane</keyword>